<dbReference type="GO" id="GO:0030414">
    <property type="term" value="F:peptidase inhibitor activity"/>
    <property type="evidence" value="ECO:0007669"/>
    <property type="project" value="UniProtKB-KW"/>
</dbReference>
<dbReference type="InterPro" id="IPR036331">
    <property type="entry name" value="Chagasin-like_sf"/>
</dbReference>
<dbReference type="SUPFAM" id="SSF141066">
    <property type="entry name" value="ICP-like"/>
    <property type="match status" value="1"/>
</dbReference>
<dbReference type="InterPro" id="IPR018990">
    <property type="entry name" value="Prot_inh_I42_chagasin"/>
</dbReference>
<dbReference type="RefSeq" id="WP_215819647.1">
    <property type="nucleotide sequence ID" value="NZ_JAGSOY010000020.1"/>
</dbReference>
<dbReference type="Gene3D" id="2.60.40.2020">
    <property type="match status" value="1"/>
</dbReference>
<evidence type="ECO:0000313" key="5">
    <source>
        <dbReference type="Proteomes" id="UP000690515"/>
    </source>
</evidence>
<organism evidence="4 5">
    <name type="scientific">Zooshikella harenae</name>
    <dbReference type="NCBI Taxonomy" id="2827238"/>
    <lineage>
        <taxon>Bacteria</taxon>
        <taxon>Pseudomonadati</taxon>
        <taxon>Pseudomonadota</taxon>
        <taxon>Gammaproteobacteria</taxon>
        <taxon>Oceanospirillales</taxon>
        <taxon>Zooshikellaceae</taxon>
        <taxon>Zooshikella</taxon>
    </lineage>
</organism>
<evidence type="ECO:0000256" key="2">
    <source>
        <dbReference type="ARBA" id="ARBA00022704"/>
    </source>
</evidence>
<keyword evidence="1 4" id="KW-0646">Protease inhibitor</keyword>
<evidence type="ECO:0000313" key="4">
    <source>
        <dbReference type="EMBL" id="MBU2711490.1"/>
    </source>
</evidence>
<keyword evidence="2" id="KW-0789">Thiol protease inhibitor</keyword>
<dbReference type="EMBL" id="JAGSOY010000020">
    <property type="protein sequence ID" value="MBU2711490.1"/>
    <property type="molecule type" value="Genomic_DNA"/>
</dbReference>
<proteinExistence type="predicted"/>
<reference evidence="4 5" key="1">
    <citation type="submission" date="2021-04" db="EMBL/GenBank/DDBJ databases">
        <authorList>
            <person name="Pira H."/>
            <person name="Risdian C."/>
            <person name="Wink J."/>
        </authorList>
    </citation>
    <scope>NUCLEOTIDE SEQUENCE [LARGE SCALE GENOMIC DNA]</scope>
    <source>
        <strain evidence="4 5">WH53</strain>
    </source>
</reference>
<accession>A0ABS5ZBY5</accession>
<protein>
    <submittedName>
        <fullName evidence="4">Protease inhibitor I42 family protein</fullName>
    </submittedName>
</protein>
<comment type="caution">
    <text evidence="4">The sequence shown here is derived from an EMBL/GenBank/DDBJ whole genome shotgun (WGS) entry which is preliminary data.</text>
</comment>
<dbReference type="Proteomes" id="UP000690515">
    <property type="component" value="Unassembled WGS sequence"/>
</dbReference>
<keyword evidence="5" id="KW-1185">Reference proteome</keyword>
<evidence type="ECO:0000259" key="3">
    <source>
        <dbReference type="Pfam" id="PF09394"/>
    </source>
</evidence>
<feature type="domain" description="Proteinase inhibitor I42 chagasin" evidence="3">
    <location>
        <begin position="33"/>
        <end position="102"/>
    </location>
</feature>
<sequence length="108" mass="11645">MKEGSGILLKENFINSLSVGGEQAWFIVDNNGGSTGYSWKCVVDNSGIYKLVKRIVLHPSVLAVGVPGSVVWQFEAVKPGEGQVLFQLYPPGGIKPVKSVRITIEVKS</sequence>
<dbReference type="Pfam" id="PF09394">
    <property type="entry name" value="Inhibitor_I42"/>
    <property type="match status" value="1"/>
</dbReference>
<evidence type="ECO:0000256" key="1">
    <source>
        <dbReference type="ARBA" id="ARBA00022690"/>
    </source>
</evidence>
<name>A0ABS5ZBY5_9GAMM</name>
<gene>
    <name evidence="4" type="ORF">KCG35_10500</name>
</gene>